<evidence type="ECO:0000313" key="3">
    <source>
        <dbReference type="Proteomes" id="UP000192511"/>
    </source>
</evidence>
<dbReference type="AlphaFoldDB" id="A0AAX0WQQ9"/>
<dbReference type="Proteomes" id="UP000192511">
    <property type="component" value="Unassembled WGS sequence"/>
</dbReference>
<feature type="compositionally biased region" description="Acidic residues" evidence="1">
    <location>
        <begin position="170"/>
        <end position="187"/>
    </location>
</feature>
<dbReference type="GeneID" id="98067102"/>
<reference evidence="2" key="1">
    <citation type="submission" date="2017-12" db="EMBL/GenBank/DDBJ databases">
        <title>FDA dAtabase for Regulatory Grade micrObial Sequences (FDA-ARGOS): Supporting development and validation of Infectious Disease Dx tests.</title>
        <authorList>
            <person name="Kerrigan L."/>
            <person name="Tallon L.J."/>
            <person name="Sadzewicz L."/>
            <person name="Sengamalay N."/>
            <person name="Ott S."/>
            <person name="Godinez A."/>
            <person name="Nagaraj S."/>
            <person name="Vavikolanu K."/>
            <person name="Vyas G."/>
            <person name="Nadendla S."/>
            <person name="Aluvathingal J."/>
            <person name="Sichtig H."/>
        </authorList>
    </citation>
    <scope>NUCLEOTIDE SEQUENCE [LARGE SCALE GENOMIC DNA]</scope>
    <source>
        <strain evidence="2">FDAARGOS_200</strain>
    </source>
</reference>
<protein>
    <submittedName>
        <fullName evidence="2">Uncharacterized protein</fullName>
    </submittedName>
</protein>
<organism evidence="2 3">
    <name type="scientific">Legionella anisa</name>
    <dbReference type="NCBI Taxonomy" id="28082"/>
    <lineage>
        <taxon>Bacteria</taxon>
        <taxon>Pseudomonadati</taxon>
        <taxon>Pseudomonadota</taxon>
        <taxon>Gammaproteobacteria</taxon>
        <taxon>Legionellales</taxon>
        <taxon>Legionellaceae</taxon>
        <taxon>Legionella</taxon>
    </lineage>
</organism>
<name>A0AAX0WQQ9_9GAMM</name>
<dbReference type="RefSeq" id="WP_019233410.1">
    <property type="nucleotide sequence ID" value="NZ_CAAAHR010000001.1"/>
</dbReference>
<comment type="caution">
    <text evidence="2">The sequence shown here is derived from an EMBL/GenBank/DDBJ whole genome shotgun (WGS) entry which is preliminary data.</text>
</comment>
<feature type="region of interest" description="Disordered" evidence="1">
    <location>
        <begin position="162"/>
        <end position="195"/>
    </location>
</feature>
<proteinExistence type="predicted"/>
<evidence type="ECO:0000313" key="2">
    <source>
        <dbReference type="EMBL" id="PNL60644.1"/>
    </source>
</evidence>
<dbReference type="EMBL" id="NBTX02000004">
    <property type="protein sequence ID" value="PNL60644.1"/>
    <property type="molecule type" value="Genomic_DNA"/>
</dbReference>
<sequence length="195" mass="22681">MTADVAMQTFVSEYIKDFAEEKWIKGINNYEDYNALYNEYKTALREVKKGNTYKMTHLHIDEEVVFTPEDQAEIEREIKKLDVAFDVNRALPFIMDAHPDYTFSDGQQMTEQFVRAFLKDGLLFHENNSAVIKAEKPAPSSDQLMLLLLGNKKKENIEMIQLPQDKEKEIAEEEINPEPPIQDDDQESEHSSKFN</sequence>
<accession>A0AAX0WQQ9</accession>
<keyword evidence="3" id="KW-1185">Reference proteome</keyword>
<gene>
    <name evidence="2" type="ORF">A6J39_005150</name>
</gene>
<evidence type="ECO:0000256" key="1">
    <source>
        <dbReference type="SAM" id="MobiDB-lite"/>
    </source>
</evidence>